<dbReference type="Pfam" id="PF00535">
    <property type="entry name" value="Glycos_transf_2"/>
    <property type="match status" value="1"/>
</dbReference>
<comment type="caution">
    <text evidence="2">The sequence shown here is derived from an EMBL/GenBank/DDBJ whole genome shotgun (WGS) entry which is preliminary data.</text>
</comment>
<dbReference type="RefSeq" id="WP_168924109.1">
    <property type="nucleotide sequence ID" value="NZ_JAAXLJ010000002.1"/>
</dbReference>
<feature type="domain" description="Glycosyltransferase 2-like" evidence="1">
    <location>
        <begin position="6"/>
        <end position="110"/>
    </location>
</feature>
<sequence length="330" mass="37437">MEKQISIIIPVNNAQESDLAVPLSSINNQIGVDLAQIEVILVDNGTYKLKQPKLLELFANIEMTYLKTNQALDWVAALQFGLGQATGTYVMFMGVNGQLNQTDILQTFLRQMKAHAGADVISPLLLEQAFSPDLQFDYKVGQNTRTVRGRLFRRGFLSEQQINFPVGVPEHAEEYFCNLVHLFANEDVAVNEIGYTKFTNRHLPAGVLAGFKRPVDPQWLTMKEQYFEKLKNLNQQTYANEFARFVVRFYSQIKQLPETAKGTMQQLMQSLVGKNALTWGYVLGFIGDLKRQDQSPKAPWNAETAQFNQYLDGFTVYLKQLGFSFNVAQN</sequence>
<evidence type="ECO:0000313" key="2">
    <source>
        <dbReference type="EMBL" id="NLR17476.1"/>
    </source>
</evidence>
<dbReference type="Gene3D" id="3.90.550.10">
    <property type="entry name" value="Spore Coat Polysaccharide Biosynthesis Protein SpsA, Chain A"/>
    <property type="match status" value="1"/>
</dbReference>
<dbReference type="InterPro" id="IPR001173">
    <property type="entry name" value="Glyco_trans_2-like"/>
</dbReference>
<evidence type="ECO:0000313" key="3">
    <source>
        <dbReference type="Proteomes" id="UP000763447"/>
    </source>
</evidence>
<dbReference type="SUPFAM" id="SSF53448">
    <property type="entry name" value="Nucleotide-diphospho-sugar transferases"/>
    <property type="match status" value="1"/>
</dbReference>
<organism evidence="2 3">
    <name type="scientific">Secundilactobacillus angelensis</name>
    <dbReference type="NCBI Taxonomy" id="2722706"/>
    <lineage>
        <taxon>Bacteria</taxon>
        <taxon>Bacillati</taxon>
        <taxon>Bacillota</taxon>
        <taxon>Bacilli</taxon>
        <taxon>Lactobacillales</taxon>
        <taxon>Lactobacillaceae</taxon>
        <taxon>Secundilactobacillus</taxon>
    </lineage>
</organism>
<protein>
    <submittedName>
        <fullName evidence="2">Glycosyltransferase</fullName>
    </submittedName>
</protein>
<accession>A0ABX1KU82</accession>
<keyword evidence="3" id="KW-1185">Reference proteome</keyword>
<name>A0ABX1KU82_9LACO</name>
<gene>
    <name evidence="2" type="ORF">HC026_00935</name>
</gene>
<evidence type="ECO:0000259" key="1">
    <source>
        <dbReference type="Pfam" id="PF00535"/>
    </source>
</evidence>
<proteinExistence type="predicted"/>
<dbReference type="EMBL" id="JAAXLJ010000002">
    <property type="protein sequence ID" value="NLR17476.1"/>
    <property type="molecule type" value="Genomic_DNA"/>
</dbReference>
<dbReference type="Proteomes" id="UP000763447">
    <property type="component" value="Unassembled WGS sequence"/>
</dbReference>
<dbReference type="InterPro" id="IPR029044">
    <property type="entry name" value="Nucleotide-diphossugar_trans"/>
</dbReference>
<reference evidence="2 3" key="1">
    <citation type="submission" date="2020-04" db="EMBL/GenBank/DDBJ databases">
        <title>A novel species of genus Lactobacillus that was isolated from fermented food Zha-chili.</title>
        <authorList>
            <person name="Zhang Z."/>
        </authorList>
    </citation>
    <scope>NUCLEOTIDE SEQUENCE [LARGE SCALE GENOMIC DNA]</scope>
    <source>
        <strain evidence="3">HBUAS51383</strain>
    </source>
</reference>
<dbReference type="CDD" id="cd00761">
    <property type="entry name" value="Glyco_tranf_GTA_type"/>
    <property type="match status" value="1"/>
</dbReference>